<organism evidence="8 9">
    <name type="scientific">Alkalibacillus salilacus</name>
    <dbReference type="NCBI Taxonomy" id="284582"/>
    <lineage>
        <taxon>Bacteria</taxon>
        <taxon>Bacillati</taxon>
        <taxon>Bacillota</taxon>
        <taxon>Bacilli</taxon>
        <taxon>Bacillales</taxon>
        <taxon>Bacillaceae</taxon>
        <taxon>Alkalibacillus</taxon>
    </lineage>
</organism>
<comment type="subcellular location">
    <subcellularLocation>
        <location evidence="7">Cell membrane</location>
        <topology evidence="7">Single-pass membrane protein</topology>
    </subcellularLocation>
</comment>
<keyword evidence="9" id="KW-1185">Reference proteome</keyword>
<dbReference type="Proteomes" id="UP001224359">
    <property type="component" value="Unassembled WGS sequence"/>
</dbReference>
<dbReference type="PANTHER" id="PTHR30518:SF2">
    <property type="entry name" value="ENDOLYTIC MUREIN TRANSGLYCOSYLASE"/>
    <property type="match status" value="1"/>
</dbReference>
<comment type="caution">
    <text evidence="8">The sequence shown here is derived from an EMBL/GenBank/DDBJ whole genome shotgun (WGS) entry which is preliminary data.</text>
</comment>
<evidence type="ECO:0000256" key="1">
    <source>
        <dbReference type="ARBA" id="ARBA00022475"/>
    </source>
</evidence>
<protein>
    <recommendedName>
        <fullName evidence="7">Endolytic murein transglycosylase</fullName>
        <ecNumber evidence="7">4.2.2.29</ecNumber>
    </recommendedName>
    <alternativeName>
        <fullName evidence="7">Peptidoglycan lytic transglycosylase</fullName>
    </alternativeName>
    <alternativeName>
        <fullName evidence="7">Peptidoglycan polymerization terminase</fullName>
    </alternativeName>
</protein>
<dbReference type="NCBIfam" id="TIGR00247">
    <property type="entry name" value="endolytic transglycosylase MltG"/>
    <property type="match status" value="1"/>
</dbReference>
<evidence type="ECO:0000256" key="5">
    <source>
        <dbReference type="ARBA" id="ARBA00023239"/>
    </source>
</evidence>
<evidence type="ECO:0000256" key="3">
    <source>
        <dbReference type="ARBA" id="ARBA00022989"/>
    </source>
</evidence>
<reference evidence="8 9" key="1">
    <citation type="submission" date="2023-07" db="EMBL/GenBank/DDBJ databases">
        <title>Genomic Encyclopedia of Type Strains, Phase IV (KMG-IV): sequencing the most valuable type-strain genomes for metagenomic binning, comparative biology and taxonomic classification.</title>
        <authorList>
            <person name="Goeker M."/>
        </authorList>
    </citation>
    <scope>NUCLEOTIDE SEQUENCE [LARGE SCALE GENOMIC DNA]</scope>
    <source>
        <strain evidence="8 9">DSM 16460</strain>
    </source>
</reference>
<comment type="catalytic activity">
    <reaction evidence="7">
        <text>a peptidoglycan chain = a peptidoglycan chain with N-acetyl-1,6-anhydromuramyl-[peptide] at the reducing end + a peptidoglycan chain with N-acetylglucosamine at the non-reducing end.</text>
        <dbReference type="EC" id="4.2.2.29"/>
    </reaction>
</comment>
<evidence type="ECO:0000256" key="6">
    <source>
        <dbReference type="ARBA" id="ARBA00023316"/>
    </source>
</evidence>
<proteinExistence type="inferred from homology"/>
<evidence type="ECO:0000256" key="2">
    <source>
        <dbReference type="ARBA" id="ARBA00022692"/>
    </source>
</evidence>
<keyword evidence="6 7" id="KW-0961">Cell wall biogenesis/degradation</keyword>
<gene>
    <name evidence="7" type="primary">mltG</name>
    <name evidence="8" type="ORF">J2S77_000666</name>
</gene>
<dbReference type="PANTHER" id="PTHR30518">
    <property type="entry name" value="ENDOLYTIC MUREIN TRANSGLYCOSYLASE"/>
    <property type="match status" value="1"/>
</dbReference>
<dbReference type="HAMAP" id="MF_02065">
    <property type="entry name" value="MltG"/>
    <property type="match status" value="1"/>
</dbReference>
<keyword evidence="3 7" id="KW-1133">Transmembrane helix</keyword>
<accession>A0ABT9VCL0</accession>
<keyword evidence="2 7" id="KW-0812">Transmembrane</keyword>
<evidence type="ECO:0000313" key="8">
    <source>
        <dbReference type="EMBL" id="MDQ0158710.1"/>
    </source>
</evidence>
<feature type="site" description="Important for catalytic activity" evidence="7">
    <location>
        <position position="256"/>
    </location>
</feature>
<keyword evidence="5 7" id="KW-0456">Lyase</keyword>
<dbReference type="EC" id="4.2.2.29" evidence="7"/>
<feature type="transmembrane region" description="Helical" evidence="7">
    <location>
        <begin position="24"/>
        <end position="44"/>
    </location>
</feature>
<dbReference type="RefSeq" id="WP_306974612.1">
    <property type="nucleotide sequence ID" value="NZ_JAUSTQ010000002.1"/>
</dbReference>
<dbReference type="Gene3D" id="3.30.1490.480">
    <property type="entry name" value="Endolytic murein transglycosylase"/>
    <property type="match status" value="1"/>
</dbReference>
<evidence type="ECO:0000256" key="4">
    <source>
        <dbReference type="ARBA" id="ARBA00023136"/>
    </source>
</evidence>
<dbReference type="InterPro" id="IPR003770">
    <property type="entry name" value="MLTG-like"/>
</dbReference>
<evidence type="ECO:0000256" key="7">
    <source>
        <dbReference type="HAMAP-Rule" id="MF_02065"/>
    </source>
</evidence>
<dbReference type="Pfam" id="PF02618">
    <property type="entry name" value="YceG"/>
    <property type="match status" value="1"/>
</dbReference>
<dbReference type="CDD" id="cd08010">
    <property type="entry name" value="MltG_like"/>
    <property type="match status" value="1"/>
</dbReference>
<name>A0ABT9VCL0_9BACI</name>
<keyword evidence="4 7" id="KW-0472">Membrane</keyword>
<dbReference type="EMBL" id="JAUSTQ010000002">
    <property type="protein sequence ID" value="MDQ0158710.1"/>
    <property type="molecule type" value="Genomic_DNA"/>
</dbReference>
<comment type="similarity">
    <text evidence="7">Belongs to the transglycosylase MltG family.</text>
</comment>
<keyword evidence="1 7" id="KW-1003">Cell membrane</keyword>
<sequence>MSSSNNPEDIKAERIKEASMARRIIVIAILALLIIFIVGGYFLYNYIEEGLSPVDPDDDELIEVSVPLGSSVEDIANILEENNIISNATIFDYYVTFKNETGFQAGDYQMSKSLNMNEIVETLKTGKVMVEPQFTVTIPEGTTLEEIAEIYGEETSIDPEEFMNKMTDEEFIQTLMEEYPDLLSDDILNEDVRYPLEGYLNALTYSFYEEDPTIDQVVRMMLDETRTQVFNYIDQIESRDLTIHEALTLASIIENEAPEADTRFMVSGVFYNRLRPEEGREEMPLQTDPTVLYAKGEHQERVLNEDLEIEHPYNTYQNRGLPPGPISNYRENALEAAVDPEYHNYRYFLHGDDGEIHYAETLEEHEANIDEHRPSND</sequence>
<comment type="function">
    <text evidence="7">Functions as a peptidoglycan terminase that cleaves nascent peptidoglycan strands endolytically to terminate their elongation.</text>
</comment>
<evidence type="ECO:0000313" key="9">
    <source>
        <dbReference type="Proteomes" id="UP001224359"/>
    </source>
</evidence>